<dbReference type="InterPro" id="IPR008915">
    <property type="entry name" value="Peptidase_M50"/>
</dbReference>
<evidence type="ECO:0000259" key="7">
    <source>
        <dbReference type="Pfam" id="PF02163"/>
    </source>
</evidence>
<dbReference type="Proteomes" id="UP000054988">
    <property type="component" value="Unassembled WGS sequence"/>
</dbReference>
<dbReference type="InterPro" id="IPR001193">
    <property type="entry name" value="MBTPS2"/>
</dbReference>
<keyword evidence="3 6" id="KW-1133">Transmembrane helix</keyword>
<dbReference type="PANTHER" id="PTHR13325">
    <property type="entry name" value="PROTEASE M50 MEMBRANE-BOUND TRANSCRIPTION FACTOR SITE 2 PROTEASE"/>
    <property type="match status" value="1"/>
</dbReference>
<name>A0A0W0FW08_MONRR</name>
<dbReference type="GO" id="GO:0005737">
    <property type="term" value="C:cytoplasm"/>
    <property type="evidence" value="ECO:0007669"/>
    <property type="project" value="TreeGrafter"/>
</dbReference>
<dbReference type="eggNOG" id="KOG2921">
    <property type="taxonomic scope" value="Eukaryota"/>
</dbReference>
<evidence type="ECO:0000256" key="4">
    <source>
        <dbReference type="ARBA" id="ARBA00023136"/>
    </source>
</evidence>
<evidence type="ECO:0000256" key="6">
    <source>
        <dbReference type="SAM" id="Phobius"/>
    </source>
</evidence>
<dbReference type="Pfam" id="PF02163">
    <property type="entry name" value="Peptidase_M50"/>
    <property type="match status" value="1"/>
</dbReference>
<dbReference type="GO" id="GO:0031293">
    <property type="term" value="P:membrane protein intracellular domain proteolysis"/>
    <property type="evidence" value="ECO:0007669"/>
    <property type="project" value="TreeGrafter"/>
</dbReference>
<dbReference type="GO" id="GO:0012505">
    <property type="term" value="C:endomembrane system"/>
    <property type="evidence" value="ECO:0007669"/>
    <property type="project" value="UniProtKB-SubCell"/>
</dbReference>
<dbReference type="GO" id="GO:1905897">
    <property type="term" value="P:regulation of response to endoplasmic reticulum stress"/>
    <property type="evidence" value="ECO:0007669"/>
    <property type="project" value="TreeGrafter"/>
</dbReference>
<dbReference type="PANTHER" id="PTHR13325:SF3">
    <property type="entry name" value="MEMBRANE-BOUND TRANSCRIPTION FACTOR SITE-2 PROTEASE"/>
    <property type="match status" value="1"/>
</dbReference>
<gene>
    <name evidence="8" type="ORF">WG66_7008</name>
</gene>
<keyword evidence="4 6" id="KW-0472">Membrane</keyword>
<dbReference type="EMBL" id="LATX01001586">
    <property type="protein sequence ID" value="KTB40424.1"/>
    <property type="molecule type" value="Genomic_DNA"/>
</dbReference>
<proteinExistence type="predicted"/>
<dbReference type="GO" id="GO:0004222">
    <property type="term" value="F:metalloendopeptidase activity"/>
    <property type="evidence" value="ECO:0007669"/>
    <property type="project" value="InterPro"/>
</dbReference>
<dbReference type="PRINTS" id="PR01000">
    <property type="entry name" value="SREBPS2PTASE"/>
</dbReference>
<evidence type="ECO:0000313" key="8">
    <source>
        <dbReference type="EMBL" id="KTB40424.1"/>
    </source>
</evidence>
<sequence length="451" mass="50353">MPLLDLLLPLSIFWIGIHALNALLKNFQNDTLLPSNVNSTSHRPRTLVRKWNLSNTTLSLRFLHLVIHTSACNAPYDAFADKLRNRRHSRMKRWITTFYDLGVVLGWIGMLVAVCGLAWTAGRLCWQNFEHYLTTPEHHVSAGIHRRSLNGIEEQQNSHLLNVTPIIPGVTVPFSHLPMIIIAVFTCQLFHEFGHALGGALESAPLVSVGASFTVLFPSAFVQFSQRYVETLPPQRKARIISAGPWHNLVLWLALFAVGRVGVWVERSMSVGRLLYKDVGDVGCVVVGVDGDSPLNGYLPLGSVITQLDDTELGGKDDIWTIYLTGLSRAKEQANGWCVSRQSFKDASNSCCLPTASSTPLVSCFTSRQAQVRGCLDPVEVLTSSTPRTRCLQDKECNTNLEMCVWPDKTASLMRIRFRESADDDKTVLWNGPRKEVWEQGAHMLIKLLKI</sequence>
<feature type="transmembrane region" description="Helical" evidence="6">
    <location>
        <begin position="245"/>
        <end position="265"/>
    </location>
</feature>
<evidence type="ECO:0000256" key="1">
    <source>
        <dbReference type="ARBA" id="ARBA00004127"/>
    </source>
</evidence>
<comment type="subcellular location">
    <subcellularLocation>
        <location evidence="1">Endomembrane system</location>
        <topology evidence="1">Multi-pass membrane protein</topology>
    </subcellularLocation>
</comment>
<protein>
    <recommendedName>
        <fullName evidence="5">Endopeptidase S2P</fullName>
    </recommendedName>
</protein>
<evidence type="ECO:0000313" key="9">
    <source>
        <dbReference type="Proteomes" id="UP000054988"/>
    </source>
</evidence>
<evidence type="ECO:0000256" key="5">
    <source>
        <dbReference type="ARBA" id="ARBA00032658"/>
    </source>
</evidence>
<evidence type="ECO:0000256" key="3">
    <source>
        <dbReference type="ARBA" id="ARBA00022989"/>
    </source>
</evidence>
<feature type="transmembrane region" description="Helical" evidence="6">
    <location>
        <begin position="203"/>
        <end position="225"/>
    </location>
</feature>
<dbReference type="AlphaFoldDB" id="A0A0W0FW08"/>
<reference evidence="8 9" key="1">
    <citation type="submission" date="2015-12" db="EMBL/GenBank/DDBJ databases">
        <title>Draft genome sequence of Moniliophthora roreri, the causal agent of frosty pod rot of cacao.</title>
        <authorList>
            <person name="Aime M.C."/>
            <person name="Diaz-Valderrama J.R."/>
            <person name="Kijpornyongpan T."/>
            <person name="Phillips-Mora W."/>
        </authorList>
    </citation>
    <scope>NUCLEOTIDE SEQUENCE [LARGE SCALE GENOMIC DNA]</scope>
    <source>
        <strain evidence="8 9">MCA 2952</strain>
    </source>
</reference>
<feature type="domain" description="Peptidase M50" evidence="7">
    <location>
        <begin position="180"/>
        <end position="334"/>
    </location>
</feature>
<feature type="transmembrane region" description="Helical" evidence="6">
    <location>
        <begin position="166"/>
        <end position="191"/>
    </location>
</feature>
<accession>A0A0W0FW08</accession>
<organism evidence="8 9">
    <name type="scientific">Moniliophthora roreri</name>
    <name type="common">Frosty pod rot fungus</name>
    <name type="synonym">Monilia roreri</name>
    <dbReference type="NCBI Taxonomy" id="221103"/>
    <lineage>
        <taxon>Eukaryota</taxon>
        <taxon>Fungi</taxon>
        <taxon>Dikarya</taxon>
        <taxon>Basidiomycota</taxon>
        <taxon>Agaricomycotina</taxon>
        <taxon>Agaricomycetes</taxon>
        <taxon>Agaricomycetidae</taxon>
        <taxon>Agaricales</taxon>
        <taxon>Marasmiineae</taxon>
        <taxon>Marasmiaceae</taxon>
        <taxon>Moniliophthora</taxon>
    </lineage>
</organism>
<evidence type="ECO:0000256" key="2">
    <source>
        <dbReference type="ARBA" id="ARBA00022692"/>
    </source>
</evidence>
<keyword evidence="2 6" id="KW-0812">Transmembrane</keyword>
<dbReference type="GO" id="GO:0016020">
    <property type="term" value="C:membrane"/>
    <property type="evidence" value="ECO:0007669"/>
    <property type="project" value="InterPro"/>
</dbReference>
<comment type="caution">
    <text evidence="8">The sequence shown here is derived from an EMBL/GenBank/DDBJ whole genome shotgun (WGS) entry which is preliminary data.</text>
</comment>
<feature type="transmembrane region" description="Helical" evidence="6">
    <location>
        <begin position="94"/>
        <end position="119"/>
    </location>
</feature>